<feature type="region of interest" description="Interaction with DNA" evidence="8">
    <location>
        <begin position="178"/>
        <end position="183"/>
    </location>
</feature>
<keyword evidence="6 8" id="KW-0238">DNA-binding</keyword>
<feature type="compositionally biased region" description="Basic residues" evidence="9">
    <location>
        <begin position="867"/>
        <end position="898"/>
    </location>
</feature>
<dbReference type="InterPro" id="IPR013497">
    <property type="entry name" value="Topo_IA_cen"/>
</dbReference>
<dbReference type="Gene3D" id="2.70.20.10">
    <property type="entry name" value="Topoisomerase I, domain 3"/>
    <property type="match status" value="1"/>
</dbReference>
<dbReference type="InterPro" id="IPR006171">
    <property type="entry name" value="TOPRIM_dom"/>
</dbReference>
<evidence type="ECO:0000256" key="2">
    <source>
        <dbReference type="ARBA" id="ARBA00009446"/>
    </source>
</evidence>
<evidence type="ECO:0000256" key="7">
    <source>
        <dbReference type="ARBA" id="ARBA00023235"/>
    </source>
</evidence>
<dbReference type="InterPro" id="IPR013824">
    <property type="entry name" value="Topo_IA_cen_sub1"/>
</dbReference>
<dbReference type="PANTHER" id="PTHR42785">
    <property type="entry name" value="DNA TOPOISOMERASE, TYPE IA, CORE"/>
    <property type="match status" value="1"/>
</dbReference>
<accession>A0ABT9B283</accession>
<comment type="similarity">
    <text evidence="2 8">Belongs to the type IA topoisomerase family.</text>
</comment>
<evidence type="ECO:0000256" key="4">
    <source>
        <dbReference type="ARBA" id="ARBA00022842"/>
    </source>
</evidence>
<keyword evidence="13" id="KW-1185">Reference proteome</keyword>
<comment type="subunit">
    <text evidence="8">Monomer.</text>
</comment>
<dbReference type="Gene3D" id="1.10.460.10">
    <property type="entry name" value="Topoisomerase I, domain 2"/>
    <property type="match status" value="1"/>
</dbReference>
<dbReference type="SUPFAM" id="SSF56712">
    <property type="entry name" value="Prokaryotic type I DNA topoisomerase"/>
    <property type="match status" value="1"/>
</dbReference>
<feature type="site" description="Interaction with DNA" evidence="8">
    <location>
        <position position="163"/>
    </location>
</feature>
<sequence length="910" mass="98974">MGHKLVIVESPAKARTIGGYLGPGYVVESSIGHIRDLPNNAAEIPAKIKDQPWGRLGIDVDHEFTPYYVVPRDKKSHMTKLKSLLKDADELYLATDEDREGEAIAWHLLEELKPKKGVPVHRMVFHEITKPAIIAAVENPRDINHDLVEAQETRRILDRLYGYEVSPVLWRKVQSGLSAGRVQSVATRLVVDREKERMAFKVASYWDLEGTFDAGASHDQRMFPAKIHSIDGARIARGSDFDNTATLTAAATKAGVAHLDRKAAEALVEGLRDTAYTVRSVESKPYKRSPYAPFRTTTLQQEASRKLGMSAQVAMSVAQRLYEGGYITYMRTDSTTLSDSAIGAAREQVRELYGAEYLPDRPRVYASKVKNAQEAHEAIRPAGEHFRTPAQTGLSGDQFRLYELIWMRTVASQMKDATGNTVSVRLGGTASDGRDVVFAASGRTITFHGFLKAYVEGTDNDATKDDAEARLPQLAEGAAVSAASLSAAGHETKPPARFTEATLIKELEDREIGRPSTYASIISTIINRGYVYKKGTALVPAWIAFSVVRLLEDHFTRLIDYDFTASLEEVLDGIARGERNKVVELREFYFGSDEKVGVKPLVDGLGEIDAKALATFPVGDPADGIVLRVGRYGPYIEGPEGDADGAPKRANVPDDLPPDELTAAKARELFANPAGAEIELGVHPDTGLQVVAKNGRFGPYVTEVLPEDAPKTGKNAVKPRTGSLFKDMSLDTITLEQAVQLLSLPRVVGVAEDGEEITAQNGRYGPYLKKGTDSRTIASEAQLLTITLEEALAIYAQPKQRGRGAATPPLKELGPDPVSGQPVVIKSGRFGDYVTDGEYNATLRKDDTIESMTIERAAELLAERRAKGPAKKAAKKTAKKATAKKATAKKAAAKKTAKKATATKAAAKKA</sequence>
<protein>
    <recommendedName>
        <fullName evidence="8">DNA topoisomerase 1</fullName>
        <ecNumber evidence="8">5.6.2.1</ecNumber>
    </recommendedName>
    <alternativeName>
        <fullName evidence="8">DNA topoisomerase I</fullName>
    </alternativeName>
</protein>
<dbReference type="InterPro" id="IPR013825">
    <property type="entry name" value="Topo_IA_cen_sub2"/>
</dbReference>
<comment type="catalytic activity">
    <reaction evidence="1 8">
        <text>ATP-independent breakage of single-stranded DNA, followed by passage and rejoining.</text>
        <dbReference type="EC" id="5.6.2.1"/>
    </reaction>
</comment>
<evidence type="ECO:0000256" key="9">
    <source>
        <dbReference type="SAM" id="MobiDB-lite"/>
    </source>
</evidence>
<dbReference type="PROSITE" id="PS52039">
    <property type="entry name" value="TOPO_IA_2"/>
    <property type="match status" value="1"/>
</dbReference>
<evidence type="ECO:0000256" key="6">
    <source>
        <dbReference type="ARBA" id="ARBA00023125"/>
    </source>
</evidence>
<dbReference type="InterPro" id="IPR003602">
    <property type="entry name" value="Topo_IA_DNA-bd_dom"/>
</dbReference>
<keyword evidence="4" id="KW-0460">Magnesium</keyword>
<evidence type="ECO:0000313" key="13">
    <source>
        <dbReference type="Proteomes" id="UP001233314"/>
    </source>
</evidence>
<comment type="caution">
    <text evidence="12">The sequence shown here is derived from an EMBL/GenBank/DDBJ whole genome shotgun (WGS) entry which is preliminary data.</text>
</comment>
<evidence type="ECO:0000256" key="3">
    <source>
        <dbReference type="ARBA" id="ARBA00022723"/>
    </source>
</evidence>
<dbReference type="SMART" id="SM00437">
    <property type="entry name" value="TOP1Ac"/>
    <property type="match status" value="1"/>
</dbReference>
<feature type="region of interest" description="Disordered" evidence="9">
    <location>
        <begin position="863"/>
        <end position="910"/>
    </location>
</feature>
<feature type="site" description="Interaction with DNA" evidence="8">
    <location>
        <position position="170"/>
    </location>
</feature>
<name>A0ABT9B283_9ACTN</name>
<proteinExistence type="inferred from homology"/>
<keyword evidence="5 8" id="KW-0799">Topoisomerase</keyword>
<feature type="site" description="Interaction with DNA" evidence="8">
    <location>
        <position position="154"/>
    </location>
</feature>
<dbReference type="Gene3D" id="3.40.50.140">
    <property type="match status" value="1"/>
</dbReference>
<dbReference type="PROSITE" id="PS00396">
    <property type="entry name" value="TOPO_IA_1"/>
    <property type="match status" value="1"/>
</dbReference>
<dbReference type="Pfam" id="PF01751">
    <property type="entry name" value="Toprim"/>
    <property type="match status" value="1"/>
</dbReference>
<keyword evidence="3" id="KW-0479">Metal-binding</keyword>
<evidence type="ECO:0000256" key="8">
    <source>
        <dbReference type="HAMAP-Rule" id="MF_00952"/>
    </source>
</evidence>
<dbReference type="InterPro" id="IPR028612">
    <property type="entry name" value="Topoisom_1_IA"/>
</dbReference>
<feature type="site" description="Interaction with DNA" evidence="8">
    <location>
        <position position="33"/>
    </location>
</feature>
<dbReference type="HAMAP" id="MF_00952">
    <property type="entry name" value="Topoisom_1_prok"/>
    <property type="match status" value="1"/>
</dbReference>
<dbReference type="InterPro" id="IPR003601">
    <property type="entry name" value="Topo_IA_2"/>
</dbReference>
<feature type="active site" description="O-(5'-phospho-DNA)-tyrosine intermediate" evidence="8">
    <location>
        <position position="329"/>
    </location>
</feature>
<dbReference type="Pfam" id="PF13368">
    <property type="entry name" value="Toprim_C_rpt"/>
    <property type="match status" value="4"/>
</dbReference>
<gene>
    <name evidence="8 12" type="primary">topA</name>
    <name evidence="12" type="ORF">Q5722_08985</name>
</gene>
<dbReference type="InterPro" id="IPR023406">
    <property type="entry name" value="Topo_IA_AS"/>
</dbReference>
<dbReference type="InterPro" id="IPR000380">
    <property type="entry name" value="Topo_IA"/>
</dbReference>
<dbReference type="InterPro" id="IPR025589">
    <property type="entry name" value="Toprim_C_rpt"/>
</dbReference>
<dbReference type="CDD" id="cd00186">
    <property type="entry name" value="TOP1Ac"/>
    <property type="match status" value="1"/>
</dbReference>
<feature type="compositionally biased region" description="Low complexity" evidence="9">
    <location>
        <begin position="899"/>
        <end position="910"/>
    </location>
</feature>
<dbReference type="Pfam" id="PF01131">
    <property type="entry name" value="Topoisom_bac"/>
    <property type="match status" value="1"/>
</dbReference>
<dbReference type="GO" id="GO:0003917">
    <property type="term" value="F:DNA topoisomerase type I (single strand cut, ATP-independent) activity"/>
    <property type="evidence" value="ECO:0007669"/>
    <property type="project" value="UniProtKB-EC"/>
</dbReference>
<dbReference type="NCBIfam" id="TIGR01051">
    <property type="entry name" value="topA_bact"/>
    <property type="match status" value="1"/>
</dbReference>
<feature type="domain" description="Topo IA-type catalytic" evidence="11">
    <location>
        <begin position="144"/>
        <end position="596"/>
    </location>
</feature>
<feature type="site" description="Interaction with DNA" evidence="8">
    <location>
        <position position="528"/>
    </location>
</feature>
<dbReference type="EC" id="5.6.2.1" evidence="8"/>
<dbReference type="Proteomes" id="UP001233314">
    <property type="component" value="Unassembled WGS sequence"/>
</dbReference>
<comment type="function">
    <text evidence="8">Releases the supercoiling and torsional tension of DNA, which is introduced during the DNA replication and transcription, by transiently cleaving and rejoining one strand of the DNA duplex. Introduces a single-strand break via transesterification at a target site in duplex DNA. The scissile phosphodiester is attacked by the catalytic tyrosine of the enzyme, resulting in the formation of a DNA-(5'-phosphotyrosyl)-enzyme intermediate and the expulsion of a 3'-OH DNA strand. The free DNA strand then undergoes passage around the unbroken strand, thus removing DNA supercoils. Finally, in the religation step, the DNA 3'-OH attacks the covalent intermediate to expel the active-site tyrosine and restore the DNA phosphodiester backbone.</text>
</comment>
<dbReference type="PRINTS" id="PR00417">
    <property type="entry name" value="PRTPISMRASEI"/>
</dbReference>
<dbReference type="InterPro" id="IPR023405">
    <property type="entry name" value="Topo_IA_core_domain"/>
</dbReference>
<evidence type="ECO:0000256" key="5">
    <source>
        <dbReference type="ARBA" id="ARBA00023029"/>
    </source>
</evidence>
<evidence type="ECO:0000256" key="1">
    <source>
        <dbReference type="ARBA" id="ARBA00000213"/>
    </source>
</evidence>
<reference evidence="12 13" key="1">
    <citation type="submission" date="2023-07" db="EMBL/GenBank/DDBJ databases">
        <title>Nocardioides sp. nov WY-20 isolated from soil.</title>
        <authorList>
            <person name="Liu B."/>
            <person name="Wan Y."/>
        </authorList>
    </citation>
    <scope>NUCLEOTIDE SEQUENCE [LARGE SCALE GENOMIC DNA]</scope>
    <source>
        <strain evidence="12 13">WY-20</strain>
    </source>
</reference>
<keyword evidence="7 8" id="KW-0413">Isomerase</keyword>
<feature type="region of interest" description="Disordered" evidence="9">
    <location>
        <begin position="799"/>
        <end position="821"/>
    </location>
</feature>
<dbReference type="SMART" id="SM00436">
    <property type="entry name" value="TOP1Bc"/>
    <property type="match status" value="1"/>
</dbReference>
<feature type="domain" description="Toprim" evidence="10">
    <location>
        <begin position="3"/>
        <end position="128"/>
    </location>
</feature>
<feature type="site" description="Interaction with DNA" evidence="8">
    <location>
        <position position="331"/>
    </location>
</feature>
<dbReference type="InterPro" id="IPR013826">
    <property type="entry name" value="Topo_IA_cen_sub3"/>
</dbReference>
<dbReference type="PROSITE" id="PS50880">
    <property type="entry name" value="TOPRIM"/>
    <property type="match status" value="1"/>
</dbReference>
<dbReference type="PANTHER" id="PTHR42785:SF1">
    <property type="entry name" value="DNA TOPOISOMERASE"/>
    <property type="match status" value="1"/>
</dbReference>
<dbReference type="InterPro" id="IPR034149">
    <property type="entry name" value="TOPRIM_TopoI"/>
</dbReference>
<dbReference type="Gene3D" id="1.10.290.10">
    <property type="entry name" value="Topoisomerase I, domain 4"/>
    <property type="match status" value="1"/>
</dbReference>
<dbReference type="CDD" id="cd03363">
    <property type="entry name" value="TOPRIM_TopoIA_TopoI"/>
    <property type="match status" value="1"/>
</dbReference>
<evidence type="ECO:0000259" key="10">
    <source>
        <dbReference type="PROSITE" id="PS50880"/>
    </source>
</evidence>
<dbReference type="RefSeq" id="WP_305027874.1">
    <property type="nucleotide sequence ID" value="NZ_JAUQTA010000001.1"/>
</dbReference>
<evidence type="ECO:0000259" key="11">
    <source>
        <dbReference type="PROSITE" id="PS52039"/>
    </source>
</evidence>
<dbReference type="SMART" id="SM00493">
    <property type="entry name" value="TOPRIM"/>
    <property type="match status" value="1"/>
</dbReference>
<evidence type="ECO:0000313" key="12">
    <source>
        <dbReference type="EMBL" id="MDO7868500.1"/>
    </source>
</evidence>
<feature type="site" description="Interaction with DNA" evidence="8">
    <location>
        <position position="158"/>
    </location>
</feature>
<feature type="site" description="Interaction with DNA" evidence="8">
    <location>
        <position position="155"/>
    </location>
</feature>
<dbReference type="EMBL" id="JAUQTA010000001">
    <property type="protein sequence ID" value="MDO7868500.1"/>
    <property type="molecule type" value="Genomic_DNA"/>
</dbReference>
<organism evidence="12 13">
    <name type="scientific">Nocardioides jiangxiensis</name>
    <dbReference type="NCBI Taxonomy" id="3064524"/>
    <lineage>
        <taxon>Bacteria</taxon>
        <taxon>Bacillati</taxon>
        <taxon>Actinomycetota</taxon>
        <taxon>Actinomycetes</taxon>
        <taxon>Propionibacteriales</taxon>
        <taxon>Nocardioidaceae</taxon>
        <taxon>Nocardioides</taxon>
    </lineage>
</organism>
<dbReference type="InterPro" id="IPR005733">
    <property type="entry name" value="TopoI_bac-type"/>
</dbReference>